<dbReference type="PANTHER" id="PTHR38790">
    <property type="entry name" value="2EXR DOMAIN-CONTAINING PROTEIN-RELATED"/>
    <property type="match status" value="1"/>
</dbReference>
<protein>
    <submittedName>
        <fullName evidence="1">Uncharacterized protein</fullName>
    </submittedName>
</protein>
<dbReference type="Proteomes" id="UP000799771">
    <property type="component" value="Unassembled WGS sequence"/>
</dbReference>
<evidence type="ECO:0000313" key="2">
    <source>
        <dbReference type="Proteomes" id="UP000799771"/>
    </source>
</evidence>
<proteinExistence type="predicted"/>
<gene>
    <name evidence="1" type="ORF">P153DRAFT_308829</name>
</gene>
<dbReference type="AlphaFoldDB" id="A0A6A6AMZ0"/>
<dbReference type="RefSeq" id="XP_033526895.1">
    <property type="nucleotide sequence ID" value="XM_033664723.1"/>
</dbReference>
<name>A0A6A6AMZ0_9PLEO</name>
<keyword evidence="2" id="KW-1185">Reference proteome</keyword>
<dbReference type="PANTHER" id="PTHR38790:SF4">
    <property type="entry name" value="2EXR DOMAIN-CONTAINING PROTEIN"/>
    <property type="match status" value="1"/>
</dbReference>
<reference evidence="1" key="1">
    <citation type="journal article" date="2020" name="Stud. Mycol.">
        <title>101 Dothideomycetes genomes: a test case for predicting lifestyles and emergence of pathogens.</title>
        <authorList>
            <person name="Haridas S."/>
            <person name="Albert R."/>
            <person name="Binder M."/>
            <person name="Bloem J."/>
            <person name="Labutti K."/>
            <person name="Salamov A."/>
            <person name="Andreopoulos B."/>
            <person name="Baker S."/>
            <person name="Barry K."/>
            <person name="Bills G."/>
            <person name="Bluhm B."/>
            <person name="Cannon C."/>
            <person name="Castanera R."/>
            <person name="Culley D."/>
            <person name="Daum C."/>
            <person name="Ezra D."/>
            <person name="Gonzalez J."/>
            <person name="Henrissat B."/>
            <person name="Kuo A."/>
            <person name="Liang C."/>
            <person name="Lipzen A."/>
            <person name="Lutzoni F."/>
            <person name="Magnuson J."/>
            <person name="Mondo S."/>
            <person name="Nolan M."/>
            <person name="Ohm R."/>
            <person name="Pangilinan J."/>
            <person name="Park H.-J."/>
            <person name="Ramirez L."/>
            <person name="Alfaro M."/>
            <person name="Sun H."/>
            <person name="Tritt A."/>
            <person name="Yoshinaga Y."/>
            <person name="Zwiers L.-H."/>
            <person name="Turgeon B."/>
            <person name="Goodwin S."/>
            <person name="Spatafora J."/>
            <person name="Crous P."/>
            <person name="Grigoriev I."/>
        </authorList>
    </citation>
    <scope>NUCLEOTIDE SEQUENCE</scope>
    <source>
        <strain evidence="1">CBS 119687</strain>
    </source>
</reference>
<sequence length="233" mass="26998">MSANDPPEEPPAPVEHVHTVHFHENGLVNVRKTPEHLVPIMHRNITESSLLRLPPELRNRIYEYALGGMNINIDYGYLDWVVIDKLHNYDIYPMDNAIIWNTNYSLFHVCRQVYSETCLLAYKLNTFIVSDDLGLSMWVHMRKQAQLDAIRTVRVSSCVLNTGWGPWEDFVDMFSRLETLVLECHDRHYLKAGPGDIQAGVNKRQGGDLEVIVLTDESKHYGPTWRRFCYLCV</sequence>
<evidence type="ECO:0000313" key="1">
    <source>
        <dbReference type="EMBL" id="KAF2132508.1"/>
    </source>
</evidence>
<dbReference type="EMBL" id="ML977500">
    <property type="protein sequence ID" value="KAF2132508.1"/>
    <property type="molecule type" value="Genomic_DNA"/>
</dbReference>
<dbReference type="GeneID" id="54405155"/>
<accession>A0A6A6AMZ0</accession>
<dbReference type="OrthoDB" id="5413827at2759"/>
<organism evidence="1 2">
    <name type="scientific">Dothidotthia symphoricarpi CBS 119687</name>
    <dbReference type="NCBI Taxonomy" id="1392245"/>
    <lineage>
        <taxon>Eukaryota</taxon>
        <taxon>Fungi</taxon>
        <taxon>Dikarya</taxon>
        <taxon>Ascomycota</taxon>
        <taxon>Pezizomycotina</taxon>
        <taxon>Dothideomycetes</taxon>
        <taxon>Pleosporomycetidae</taxon>
        <taxon>Pleosporales</taxon>
        <taxon>Dothidotthiaceae</taxon>
        <taxon>Dothidotthia</taxon>
    </lineage>
</organism>